<keyword evidence="2" id="KW-1185">Reference proteome</keyword>
<reference evidence="1 2" key="1">
    <citation type="submission" date="2023-07" db="EMBL/GenBank/DDBJ databases">
        <title>Genomic Encyclopedia of Type Strains, Phase IV (KMG-IV): sequencing the most valuable type-strain genomes for metagenomic binning, comparative biology and taxonomic classification.</title>
        <authorList>
            <person name="Goeker M."/>
        </authorList>
    </citation>
    <scope>NUCLEOTIDE SEQUENCE [LARGE SCALE GENOMIC DNA]</scope>
    <source>
        <strain evidence="1 2">DSM 9768</strain>
    </source>
</reference>
<dbReference type="InterPro" id="IPR014871">
    <property type="entry name" value="dUTPase/dCTP_pyrophosphatase"/>
</dbReference>
<dbReference type="Gene3D" id="1.10.4010.10">
    <property type="entry name" value="Type II deoxyuridine triphosphatase"/>
    <property type="match status" value="1"/>
</dbReference>
<protein>
    <submittedName>
        <fullName evidence="1">Dimeric dUTPase (All-alpha-NTP-PPase superfamily)</fullName>
    </submittedName>
</protein>
<sequence length="158" mass="18533">MQKELDSYIERKHRLENAALLDRKLLAFHVELGELANETRCFKFWSEKGPSADHIVLEEYVDGIHFILSVGLELKYDNITTFSFPVMNPMNGEALVPYFYGVIESVYELRQNINQENYENLFRQYLKLGSALGFSEEDIISAYKRKNEVNHERQNQGY</sequence>
<dbReference type="Proteomes" id="UP001230005">
    <property type="component" value="Unassembled WGS sequence"/>
</dbReference>
<dbReference type="SUPFAM" id="SSF101386">
    <property type="entry name" value="all-alpha NTP pyrophosphatases"/>
    <property type="match status" value="1"/>
</dbReference>
<dbReference type="Pfam" id="PF08761">
    <property type="entry name" value="dUTPase_2"/>
    <property type="match status" value="1"/>
</dbReference>
<evidence type="ECO:0000313" key="1">
    <source>
        <dbReference type="EMBL" id="MDQ0258087.1"/>
    </source>
</evidence>
<evidence type="ECO:0000313" key="2">
    <source>
        <dbReference type="Proteomes" id="UP001230005"/>
    </source>
</evidence>
<dbReference type="PIRSF" id="PIRSF030140">
    <property type="entry name" value="UCP030140"/>
    <property type="match status" value="1"/>
</dbReference>
<dbReference type="EMBL" id="JAUSUG010000048">
    <property type="protein sequence ID" value="MDQ0258087.1"/>
    <property type="molecule type" value="Genomic_DNA"/>
</dbReference>
<proteinExistence type="predicted"/>
<dbReference type="CDD" id="cd11527">
    <property type="entry name" value="NTP-PPase_dUTPase"/>
    <property type="match status" value="1"/>
</dbReference>
<accession>A0ABU0A4Y0</accession>
<dbReference type="InterPro" id="IPR016947">
    <property type="entry name" value="UCP030140"/>
</dbReference>
<comment type="caution">
    <text evidence="1">The sequence shown here is derived from an EMBL/GenBank/DDBJ whole genome shotgun (WGS) entry which is preliminary data.</text>
</comment>
<name>A0ABU0A4Y0_9BACI</name>
<gene>
    <name evidence="1" type="ORF">J2S74_005551</name>
</gene>
<organism evidence="1 2">
    <name type="scientific">Evansella vedderi</name>
    <dbReference type="NCBI Taxonomy" id="38282"/>
    <lineage>
        <taxon>Bacteria</taxon>
        <taxon>Bacillati</taxon>
        <taxon>Bacillota</taxon>
        <taxon>Bacilli</taxon>
        <taxon>Bacillales</taxon>
        <taxon>Bacillaceae</taxon>
        <taxon>Evansella</taxon>
    </lineage>
</organism>